<feature type="region of interest" description="Disordered" evidence="1">
    <location>
        <begin position="335"/>
        <end position="380"/>
    </location>
</feature>
<organism evidence="2 3">
    <name type="scientific">Schizopora paradoxa</name>
    <dbReference type="NCBI Taxonomy" id="27342"/>
    <lineage>
        <taxon>Eukaryota</taxon>
        <taxon>Fungi</taxon>
        <taxon>Dikarya</taxon>
        <taxon>Basidiomycota</taxon>
        <taxon>Agaricomycotina</taxon>
        <taxon>Agaricomycetes</taxon>
        <taxon>Hymenochaetales</taxon>
        <taxon>Schizoporaceae</taxon>
        <taxon>Schizopora</taxon>
    </lineage>
</organism>
<feature type="compositionally biased region" description="Basic residues" evidence="1">
    <location>
        <begin position="350"/>
        <end position="366"/>
    </location>
</feature>
<dbReference type="OrthoDB" id="2802356at2759"/>
<dbReference type="InParanoid" id="A0A0H2RE37"/>
<gene>
    <name evidence="2" type="ORF">SCHPADRAFT_909162</name>
</gene>
<dbReference type="STRING" id="27342.A0A0H2RE37"/>
<accession>A0A0H2RE37</accession>
<reference evidence="2 3" key="1">
    <citation type="submission" date="2015-04" db="EMBL/GenBank/DDBJ databases">
        <title>Complete genome sequence of Schizopora paradoxa KUC8140, a cosmopolitan wood degrader in East Asia.</title>
        <authorList>
            <consortium name="DOE Joint Genome Institute"/>
            <person name="Min B."/>
            <person name="Park H."/>
            <person name="Jang Y."/>
            <person name="Kim J.-J."/>
            <person name="Kim K.H."/>
            <person name="Pangilinan J."/>
            <person name="Lipzen A."/>
            <person name="Riley R."/>
            <person name="Grigoriev I.V."/>
            <person name="Spatafora J.W."/>
            <person name="Choi I.-G."/>
        </authorList>
    </citation>
    <scope>NUCLEOTIDE SEQUENCE [LARGE SCALE GENOMIC DNA]</scope>
    <source>
        <strain evidence="2 3">KUC8140</strain>
    </source>
</reference>
<protein>
    <submittedName>
        <fullName evidence="2">Uncharacterized protein</fullName>
    </submittedName>
</protein>
<keyword evidence="3" id="KW-1185">Reference proteome</keyword>
<dbReference type="AlphaFoldDB" id="A0A0H2RE37"/>
<dbReference type="EMBL" id="KQ086120">
    <property type="protein sequence ID" value="KLO07798.1"/>
    <property type="molecule type" value="Genomic_DNA"/>
</dbReference>
<feature type="region of interest" description="Disordered" evidence="1">
    <location>
        <begin position="279"/>
        <end position="301"/>
    </location>
</feature>
<name>A0A0H2RE37_9AGAM</name>
<sequence>MAFYDFYHRNAAAGGDLVPPQPLYQPQSSWSGSDYYRAQAQATDPSLYEYGFQQIGRRNVLQGGGMGAGIEEAKILHRRAYFGEMKMMMPADIGAAAAYEAWRNWSTYQGTYMQPLSADPERQREAFIGIAIGEAARLWGYTSNPMDTQGRLAAVEGASATAARIFMQGAGGSGYQGMANNFGMNPASPMGLGNGWDRGRMPTPGMGSGAMNTGNYLDIPQGPSMRRRSMSDLAAAQMQGVAGYDRVASGMGFGGGPGYGGAYGDGMSYGGGNTRYDRSPYSSGTPYPSAGGMDYERSRRGNFPESSGAAYAGTGGMMSAPGGAGFGMGVGGLAPSTELLSPGGLENRDRRRRPRSRSRHRSHRRRGSTEREMLGAEYPQGMEGTYGGYGGYGGYGTTYTA</sequence>
<proteinExistence type="predicted"/>
<evidence type="ECO:0000313" key="3">
    <source>
        <dbReference type="Proteomes" id="UP000053477"/>
    </source>
</evidence>
<evidence type="ECO:0000313" key="2">
    <source>
        <dbReference type="EMBL" id="KLO07798.1"/>
    </source>
</evidence>
<evidence type="ECO:0000256" key="1">
    <source>
        <dbReference type="SAM" id="MobiDB-lite"/>
    </source>
</evidence>
<dbReference type="Proteomes" id="UP000053477">
    <property type="component" value="Unassembled WGS sequence"/>
</dbReference>